<dbReference type="GO" id="GO:0005886">
    <property type="term" value="C:plasma membrane"/>
    <property type="evidence" value="ECO:0007669"/>
    <property type="project" value="UniProtKB-SubCell"/>
</dbReference>
<keyword evidence="5" id="KW-0807">Transducer</keyword>
<feature type="transmembrane region" description="Helical" evidence="7">
    <location>
        <begin position="69"/>
        <end position="90"/>
    </location>
</feature>
<keyword evidence="3" id="KW-0716">Sensory transduction</keyword>
<sequence>MSNLLSMKLALSSWACVFLAITALMGLISYLSLCGPHAINNFFLVLIFYRSTIFPHLRTSITDALSQTTAVHVLNMVVARVLNPLIYTLYDKEVRERLLRKLKGKYSSTTQWTPRHALHHLLRGCQDNFQGPEEAF</sequence>
<keyword evidence="2" id="KW-1003">Cell membrane</keyword>
<keyword evidence="6 8" id="KW-0675">Receptor</keyword>
<dbReference type="PANTHER" id="PTHR26454">
    <property type="entry name" value="OLFACTORY RECEPTOR"/>
    <property type="match status" value="1"/>
</dbReference>
<evidence type="ECO:0000313" key="9">
    <source>
        <dbReference type="Proteomes" id="UP000006813"/>
    </source>
</evidence>
<dbReference type="AlphaFoldDB" id="G5BKQ3"/>
<keyword evidence="4" id="KW-0552">Olfaction</keyword>
<keyword evidence="7" id="KW-1133">Transmembrane helix</keyword>
<dbReference type="SUPFAM" id="SSF81321">
    <property type="entry name" value="Family A G protein-coupled receptor-like"/>
    <property type="match status" value="1"/>
</dbReference>
<dbReference type="Proteomes" id="UP000006813">
    <property type="component" value="Unassembled WGS sequence"/>
</dbReference>
<dbReference type="PANTHER" id="PTHR26454:SF12">
    <property type="entry name" value="OLFACTORY RECEPTOR 6F1"/>
    <property type="match status" value="1"/>
</dbReference>
<dbReference type="InParanoid" id="G5BKQ3"/>
<evidence type="ECO:0000256" key="3">
    <source>
        <dbReference type="ARBA" id="ARBA00022606"/>
    </source>
</evidence>
<evidence type="ECO:0000256" key="5">
    <source>
        <dbReference type="ARBA" id="ARBA00023040"/>
    </source>
</evidence>
<dbReference type="GO" id="GO:0004984">
    <property type="term" value="F:olfactory receptor activity"/>
    <property type="evidence" value="ECO:0007669"/>
    <property type="project" value="TreeGrafter"/>
</dbReference>
<dbReference type="InterPro" id="IPR047132">
    <property type="entry name" value="Olfact_rcpt_6C-like"/>
</dbReference>
<gene>
    <name evidence="8" type="ORF">GW7_03743</name>
</gene>
<feature type="transmembrane region" description="Helical" evidence="7">
    <location>
        <begin position="38"/>
        <end position="57"/>
    </location>
</feature>
<evidence type="ECO:0000256" key="2">
    <source>
        <dbReference type="ARBA" id="ARBA00022475"/>
    </source>
</evidence>
<accession>G5BKQ3</accession>
<comment type="subcellular location">
    <subcellularLocation>
        <location evidence="1">Cell membrane</location>
        <topology evidence="1">Multi-pass membrane protein</topology>
    </subcellularLocation>
</comment>
<name>G5BKQ3_HETGA</name>
<reference evidence="8 9" key="1">
    <citation type="journal article" date="2011" name="Nature">
        <title>Genome sequencing reveals insights into physiology and longevity of the naked mole rat.</title>
        <authorList>
            <person name="Kim E.B."/>
            <person name="Fang X."/>
            <person name="Fushan A.A."/>
            <person name="Huang Z."/>
            <person name="Lobanov A.V."/>
            <person name="Han L."/>
            <person name="Marino S.M."/>
            <person name="Sun X."/>
            <person name="Turanov A.A."/>
            <person name="Yang P."/>
            <person name="Yim S.H."/>
            <person name="Zhao X."/>
            <person name="Kasaikina M.V."/>
            <person name="Stoletzki N."/>
            <person name="Peng C."/>
            <person name="Polak P."/>
            <person name="Xiong Z."/>
            <person name="Kiezun A."/>
            <person name="Zhu Y."/>
            <person name="Chen Y."/>
            <person name="Kryukov G.V."/>
            <person name="Zhang Q."/>
            <person name="Peshkin L."/>
            <person name="Yang L."/>
            <person name="Bronson R.T."/>
            <person name="Buffenstein R."/>
            <person name="Wang B."/>
            <person name="Han C."/>
            <person name="Li Q."/>
            <person name="Chen L."/>
            <person name="Zhao W."/>
            <person name="Sunyaev S.R."/>
            <person name="Park T.J."/>
            <person name="Zhang G."/>
            <person name="Wang J."/>
            <person name="Gladyshev V.N."/>
        </authorList>
    </citation>
    <scope>NUCLEOTIDE SEQUENCE [LARGE SCALE GENOMIC DNA]</scope>
</reference>
<keyword evidence="5" id="KW-0297">G-protein coupled receptor</keyword>
<evidence type="ECO:0000256" key="6">
    <source>
        <dbReference type="ARBA" id="ARBA00023170"/>
    </source>
</evidence>
<organism evidence="8 9">
    <name type="scientific">Heterocephalus glaber</name>
    <name type="common">Naked mole rat</name>
    <dbReference type="NCBI Taxonomy" id="10181"/>
    <lineage>
        <taxon>Eukaryota</taxon>
        <taxon>Metazoa</taxon>
        <taxon>Chordata</taxon>
        <taxon>Craniata</taxon>
        <taxon>Vertebrata</taxon>
        <taxon>Euteleostomi</taxon>
        <taxon>Mammalia</taxon>
        <taxon>Eutheria</taxon>
        <taxon>Euarchontoglires</taxon>
        <taxon>Glires</taxon>
        <taxon>Rodentia</taxon>
        <taxon>Hystricomorpha</taxon>
        <taxon>Bathyergidae</taxon>
        <taxon>Heterocephalus</taxon>
    </lineage>
</organism>
<dbReference type="GO" id="GO:0004930">
    <property type="term" value="F:G protein-coupled receptor activity"/>
    <property type="evidence" value="ECO:0007669"/>
    <property type="project" value="UniProtKB-KW"/>
</dbReference>
<evidence type="ECO:0000256" key="7">
    <source>
        <dbReference type="SAM" id="Phobius"/>
    </source>
</evidence>
<proteinExistence type="predicted"/>
<keyword evidence="7" id="KW-0812">Transmembrane</keyword>
<keyword evidence="7" id="KW-0472">Membrane</keyword>
<evidence type="ECO:0000256" key="4">
    <source>
        <dbReference type="ARBA" id="ARBA00022725"/>
    </source>
</evidence>
<feature type="transmembrane region" description="Helical" evidence="7">
    <location>
        <begin position="12"/>
        <end position="31"/>
    </location>
</feature>
<dbReference type="EMBL" id="JH170771">
    <property type="protein sequence ID" value="EHB09864.1"/>
    <property type="molecule type" value="Genomic_DNA"/>
</dbReference>
<evidence type="ECO:0000256" key="1">
    <source>
        <dbReference type="ARBA" id="ARBA00004651"/>
    </source>
</evidence>
<protein>
    <submittedName>
        <fullName evidence="8">Olfactory receptor 6F1</fullName>
    </submittedName>
</protein>
<evidence type="ECO:0000313" key="8">
    <source>
        <dbReference type="EMBL" id="EHB09864.1"/>
    </source>
</evidence>